<evidence type="ECO:0000256" key="7">
    <source>
        <dbReference type="SAM" id="MobiDB-lite"/>
    </source>
</evidence>
<feature type="compositionally biased region" description="Polar residues" evidence="7">
    <location>
        <begin position="1176"/>
        <end position="1193"/>
    </location>
</feature>
<dbReference type="RefSeq" id="WP_237380044.1">
    <property type="nucleotide sequence ID" value="NZ_CP071793.1"/>
</dbReference>
<evidence type="ECO:0000313" key="10">
    <source>
        <dbReference type="Proteomes" id="UP000663929"/>
    </source>
</evidence>
<dbReference type="InterPro" id="IPR044899">
    <property type="entry name" value="SptP_N_sf"/>
</dbReference>
<proteinExistence type="predicted"/>
<evidence type="ECO:0000259" key="8">
    <source>
        <dbReference type="PROSITE" id="PS50235"/>
    </source>
</evidence>
<dbReference type="InterPro" id="IPR050164">
    <property type="entry name" value="Peptidase_C19"/>
</dbReference>
<dbReference type="GO" id="GO:0006508">
    <property type="term" value="P:proteolysis"/>
    <property type="evidence" value="ECO:0007669"/>
    <property type="project" value="UniProtKB-KW"/>
</dbReference>
<dbReference type="GO" id="GO:0016579">
    <property type="term" value="P:protein deubiquitination"/>
    <property type="evidence" value="ECO:0007669"/>
    <property type="project" value="InterPro"/>
</dbReference>
<dbReference type="InterPro" id="IPR001394">
    <property type="entry name" value="Peptidase_C19_UCH"/>
</dbReference>
<protein>
    <recommendedName>
        <fullName evidence="2">ubiquitinyl hydrolase 1</fullName>
        <ecNumber evidence="2">3.4.19.12</ecNumber>
    </recommendedName>
</protein>
<feature type="compositionally biased region" description="Polar residues" evidence="7">
    <location>
        <begin position="470"/>
        <end position="485"/>
    </location>
</feature>
<keyword evidence="4" id="KW-0833">Ubl conjugation pathway</keyword>
<dbReference type="GO" id="GO:0004843">
    <property type="term" value="F:cysteine-type deubiquitinase activity"/>
    <property type="evidence" value="ECO:0007669"/>
    <property type="project" value="UniProtKB-EC"/>
</dbReference>
<reference evidence="9" key="1">
    <citation type="submission" date="2021-03" db="EMBL/GenBank/DDBJ databases">
        <title>Acanthopleuribacteraceae sp. M133.</title>
        <authorList>
            <person name="Wang G."/>
        </authorList>
    </citation>
    <scope>NUCLEOTIDE SEQUENCE</scope>
    <source>
        <strain evidence="9">M133</strain>
    </source>
</reference>
<dbReference type="InterPro" id="IPR018200">
    <property type="entry name" value="USP_CS"/>
</dbReference>
<keyword evidence="3" id="KW-0645">Protease</keyword>
<organism evidence="9 10">
    <name type="scientific">Sulfidibacter corallicola</name>
    <dbReference type="NCBI Taxonomy" id="2818388"/>
    <lineage>
        <taxon>Bacteria</taxon>
        <taxon>Pseudomonadati</taxon>
        <taxon>Acidobacteriota</taxon>
        <taxon>Holophagae</taxon>
        <taxon>Acanthopleuribacterales</taxon>
        <taxon>Acanthopleuribacteraceae</taxon>
        <taxon>Sulfidibacter</taxon>
    </lineage>
</organism>
<evidence type="ECO:0000256" key="1">
    <source>
        <dbReference type="ARBA" id="ARBA00000707"/>
    </source>
</evidence>
<keyword evidence="5" id="KW-0378">Hydrolase</keyword>
<dbReference type="EC" id="3.4.19.12" evidence="2"/>
<evidence type="ECO:0000256" key="6">
    <source>
        <dbReference type="ARBA" id="ARBA00022807"/>
    </source>
</evidence>
<dbReference type="Pfam" id="PF00443">
    <property type="entry name" value="UCH"/>
    <property type="match status" value="1"/>
</dbReference>
<dbReference type="KEGG" id="scor:J3U87_32800"/>
<gene>
    <name evidence="9" type="ORF">J3U87_32800</name>
</gene>
<name>A0A8A4TK50_SULCO</name>
<evidence type="ECO:0000256" key="2">
    <source>
        <dbReference type="ARBA" id="ARBA00012759"/>
    </source>
</evidence>
<dbReference type="Gene3D" id="3.90.70.10">
    <property type="entry name" value="Cysteine proteinases"/>
    <property type="match status" value="1"/>
</dbReference>
<keyword evidence="10" id="KW-1185">Reference proteome</keyword>
<dbReference type="EMBL" id="CP071793">
    <property type="protein sequence ID" value="QTD50389.1"/>
    <property type="molecule type" value="Genomic_DNA"/>
</dbReference>
<evidence type="ECO:0000313" key="9">
    <source>
        <dbReference type="EMBL" id="QTD50389.1"/>
    </source>
</evidence>
<comment type="catalytic activity">
    <reaction evidence="1">
        <text>Thiol-dependent hydrolysis of ester, thioester, amide, peptide and isopeptide bonds formed by the C-terminal Gly of ubiquitin (a 76-residue protein attached to proteins as an intracellular targeting signal).</text>
        <dbReference type="EC" id="3.4.19.12"/>
    </reaction>
</comment>
<dbReference type="SUPFAM" id="SSF54001">
    <property type="entry name" value="Cysteine proteinases"/>
    <property type="match status" value="1"/>
</dbReference>
<accession>A0A8A4TK50</accession>
<evidence type="ECO:0000256" key="4">
    <source>
        <dbReference type="ARBA" id="ARBA00022786"/>
    </source>
</evidence>
<feature type="region of interest" description="Disordered" evidence="7">
    <location>
        <begin position="1168"/>
        <end position="1193"/>
    </location>
</feature>
<evidence type="ECO:0000256" key="3">
    <source>
        <dbReference type="ARBA" id="ARBA00022670"/>
    </source>
</evidence>
<feature type="region of interest" description="Disordered" evidence="7">
    <location>
        <begin position="469"/>
        <end position="488"/>
    </location>
</feature>
<dbReference type="PROSITE" id="PS50235">
    <property type="entry name" value="USP_3"/>
    <property type="match status" value="1"/>
</dbReference>
<dbReference type="GO" id="GO:0005829">
    <property type="term" value="C:cytosol"/>
    <property type="evidence" value="ECO:0007669"/>
    <property type="project" value="TreeGrafter"/>
</dbReference>
<dbReference type="CDD" id="cd02257">
    <property type="entry name" value="Peptidase_C19"/>
    <property type="match status" value="1"/>
</dbReference>
<dbReference type="Gene3D" id="4.10.1330.10">
    <property type="entry name" value="non globular Virulence effector SptP domain"/>
    <property type="match status" value="1"/>
</dbReference>
<feature type="domain" description="USP" evidence="8">
    <location>
        <begin position="883"/>
        <end position="1205"/>
    </location>
</feature>
<dbReference type="AlphaFoldDB" id="A0A8A4TK50"/>
<evidence type="ECO:0000256" key="5">
    <source>
        <dbReference type="ARBA" id="ARBA00022801"/>
    </source>
</evidence>
<keyword evidence="6" id="KW-0788">Thiol protease</keyword>
<dbReference type="InterPro" id="IPR038765">
    <property type="entry name" value="Papain-like_cys_pep_sf"/>
</dbReference>
<dbReference type="Proteomes" id="UP000663929">
    <property type="component" value="Chromosome"/>
</dbReference>
<dbReference type="InterPro" id="IPR028889">
    <property type="entry name" value="USP"/>
</dbReference>
<dbReference type="PANTHER" id="PTHR24006:SF687">
    <property type="entry name" value="UBIQUITIN CARBOXYL-TERMINAL HYDROLASE 10"/>
    <property type="match status" value="1"/>
</dbReference>
<dbReference type="PROSITE" id="PS00973">
    <property type="entry name" value="USP_2"/>
    <property type="match status" value="1"/>
</dbReference>
<dbReference type="PANTHER" id="PTHR24006">
    <property type="entry name" value="UBIQUITIN CARBOXYL-TERMINAL HYDROLASE"/>
    <property type="match status" value="1"/>
</dbReference>
<sequence>MTLNVNAFRKVMNTNSARIVNESGNLASRPGGTWQQYALSWYNNKGVQSEMRAQNRAVRADFVAALKKDYGTKLAKRLIGRYHLNENRSQPLTSATIKQVIKEADRAYVSPLKKEFRGMLGTAPRDKVAYLKDKGFQRRLENQINKMVQPFEGPGRQKILNDLREMVNGLPFYIPKHVREHAHDAIDRHDRQVGAPGWGYLGPSKTGANDEHVMNRGIAEIVMIGDTPYTPVYMSVYSDALTASKPGYKDFGQDEDGRILIHTGNKNQDESTLWVSMGRPQRQVKWLENYSRSGDIKGDQNQPLIRSFLLPLSVANQISADAITEHNSSGTGKDMSVDKHYEANQYGIVNPRSLELMRQYALPGSLKTYTDGSIEKQPQNWGEVVPVSDLRMKLGVPDANIPGIDIFTEEVPSSDARKLYAILSNDTSVLEKGERLPAGKYLTKKRKDLLNKFLPSGATEKDLEKFLQPWATSGGKNPPNSQHLRSQGVGEKAITKLEASLREVGFIEKASYKDRADELLSIYAFHTGNEDFLPEDVDMPNQKTRQAIVDNFCSKHQPKGVSREDFINDFVGPWATQARISQEISDNFDALREHEIDELPTEAPLIDFSKDDDLPIVGRAWPQELALSTENQMILEQRFQIREALSELTEAIGEAFGDKVGVTSDARRLLGPLKDRAGQILSDYHLKVGKMSHLKTVMPLYQMELADYRDALTALLPKSDPPESLVKVIATLNKAVQRSKADLKDQLNFALNDIGEKIEARQQFMTGTGSTKQWNQLAVEFGTSVSKLDGKAARETFDKMIRLFSTEMNSVVDAGREEMKKNGKLSKPTLDRIATLPKREQEFVNLQIAKDTSKTFSSSFYSSGIKFKGKSLSLDRTSSVSQKGISNTGNSCYLAAGLNMLSVVEPYRQLFNPVNYNQANYVGRPTAWAAVQTIGPKIWNVMEDVRAGRAVDRATINDLLADMDHYHLLPAPSLAALRSGLTARSAQQDPNEVIFRKLIPLFDPTNAMSLNQQIVTDFSGNLHNAQIRADLDVHDHTSLVHGSMTQHQMDPIVELPIVNHLGDIDTLQDAIDSFQNTEQIDDVRAVHQGNVIQGRAARTITVQGNPPAVTFTLRRGDGIRKDEHEVDAPNRLKINGQWYNLKAVVNHEGATLSSGHYTALTVNPNSGSWEHRDDSSVSSIQTPDHLSAANQSQKNHGYMFTYVRE</sequence>